<protein>
    <submittedName>
        <fullName evidence="2">Uncharacterized protein</fullName>
    </submittedName>
</protein>
<dbReference type="AlphaFoldDB" id="A0A4S3JB92"/>
<dbReference type="Proteomes" id="UP000308092">
    <property type="component" value="Unassembled WGS sequence"/>
</dbReference>
<keyword evidence="3" id="KW-1185">Reference proteome</keyword>
<sequence length="39" mass="4365">MDSTVTAGFKPPEDFYGELAPSQPEIFAFRQLSTRQSKS</sequence>
<reference evidence="2 3" key="1">
    <citation type="submission" date="2019-03" db="EMBL/GenBank/DDBJ databases">
        <title>The genome sequence of a newly discovered highly antifungal drug resistant Aspergillus species, Aspergillus tanneri NIH 1004.</title>
        <authorList>
            <person name="Mounaud S."/>
            <person name="Singh I."/>
            <person name="Joardar V."/>
            <person name="Pakala S."/>
            <person name="Pakala S."/>
            <person name="Venepally P."/>
            <person name="Hoover J."/>
            <person name="Nierman W."/>
            <person name="Chung J."/>
            <person name="Losada L."/>
        </authorList>
    </citation>
    <scope>NUCLEOTIDE SEQUENCE [LARGE SCALE GENOMIC DNA]</scope>
    <source>
        <strain evidence="2 3">NIH1004</strain>
    </source>
</reference>
<organism evidence="2 3">
    <name type="scientific">Aspergillus tanneri</name>
    <dbReference type="NCBI Taxonomy" id="1220188"/>
    <lineage>
        <taxon>Eukaryota</taxon>
        <taxon>Fungi</taxon>
        <taxon>Dikarya</taxon>
        <taxon>Ascomycota</taxon>
        <taxon>Pezizomycotina</taxon>
        <taxon>Eurotiomycetes</taxon>
        <taxon>Eurotiomycetidae</taxon>
        <taxon>Eurotiales</taxon>
        <taxon>Aspergillaceae</taxon>
        <taxon>Aspergillus</taxon>
        <taxon>Aspergillus subgen. Circumdati</taxon>
    </lineage>
</organism>
<evidence type="ECO:0000313" key="2">
    <source>
        <dbReference type="EMBL" id="THC92330.1"/>
    </source>
</evidence>
<comment type="caution">
    <text evidence="2">The sequence shown here is derived from an EMBL/GenBank/DDBJ whole genome shotgun (WGS) entry which is preliminary data.</text>
</comment>
<accession>A0A4S3JB92</accession>
<proteinExistence type="predicted"/>
<feature type="region of interest" description="Disordered" evidence="1">
    <location>
        <begin position="1"/>
        <end position="20"/>
    </location>
</feature>
<evidence type="ECO:0000313" key="3">
    <source>
        <dbReference type="Proteomes" id="UP000308092"/>
    </source>
</evidence>
<dbReference type="EMBL" id="SOSA01000343">
    <property type="protein sequence ID" value="THC92330.1"/>
    <property type="molecule type" value="Genomic_DNA"/>
</dbReference>
<name>A0A4S3JB92_9EURO</name>
<gene>
    <name evidence="2" type="ORF">EYZ11_008199</name>
</gene>
<dbReference type="VEuPathDB" id="FungiDB:EYZ11_008199"/>
<evidence type="ECO:0000256" key="1">
    <source>
        <dbReference type="SAM" id="MobiDB-lite"/>
    </source>
</evidence>